<comment type="caution">
    <text evidence="2">The sequence shown here is derived from an EMBL/GenBank/DDBJ whole genome shotgun (WGS) entry which is preliminary data.</text>
</comment>
<feature type="compositionally biased region" description="Pro residues" evidence="1">
    <location>
        <begin position="306"/>
        <end position="319"/>
    </location>
</feature>
<feature type="compositionally biased region" description="Pro residues" evidence="1">
    <location>
        <begin position="251"/>
        <end position="267"/>
    </location>
</feature>
<evidence type="ECO:0000313" key="2">
    <source>
        <dbReference type="EMBL" id="KAK3102161.1"/>
    </source>
</evidence>
<dbReference type="EMBL" id="VSWD01000005">
    <property type="protein sequence ID" value="KAK3102161.1"/>
    <property type="molecule type" value="Genomic_DNA"/>
</dbReference>
<dbReference type="Proteomes" id="UP001186944">
    <property type="component" value="Unassembled WGS sequence"/>
</dbReference>
<feature type="region of interest" description="Disordered" evidence="1">
    <location>
        <begin position="249"/>
        <end position="319"/>
    </location>
</feature>
<name>A0AA88YI68_PINIB</name>
<dbReference type="AlphaFoldDB" id="A0AA88YI68"/>
<accession>A0AA88YI68</accession>
<evidence type="ECO:0000256" key="1">
    <source>
        <dbReference type="SAM" id="MobiDB-lite"/>
    </source>
</evidence>
<reference evidence="2" key="1">
    <citation type="submission" date="2019-08" db="EMBL/GenBank/DDBJ databases">
        <title>The improved chromosome-level genome for the pearl oyster Pinctada fucata martensii using PacBio sequencing and Hi-C.</title>
        <authorList>
            <person name="Zheng Z."/>
        </authorList>
    </citation>
    <scope>NUCLEOTIDE SEQUENCE</scope>
    <source>
        <strain evidence="2">ZZ-2019</strain>
        <tissue evidence="2">Adductor muscle</tissue>
    </source>
</reference>
<proteinExistence type="predicted"/>
<evidence type="ECO:0000313" key="3">
    <source>
        <dbReference type="Proteomes" id="UP001186944"/>
    </source>
</evidence>
<protein>
    <submittedName>
        <fullName evidence="2">Uncharacterized protein</fullName>
    </submittedName>
</protein>
<sequence>MTSQQQGMENIPAYTVIDWADFEAHPRLMYNLFEPTIRPGGRTYTSEVVMDMSASKFNTDLSEIKVTTVEDLHRVTNDLLTMPILFRTKVEHTRTDHYVVMKVRRKWKNEFAVLVNTRHPSIREPLSHELSRAMAYMQEGKNFCLKLSFGPSVRNWYSGVVDAQSDGCDSRSNSDSGHMMIYVTNKSTPNECCVNPCCILCCFPFWLLCGGPCYCIHRHTTVEDFSHRFIDIPIQLLTAVPYRVTVTQINNPPPQGQGQVMPPPGGPFPTHTGYPMVQQSNIPPTQAAPPDPRTQAGYGYDQYQSGPPPAYPGPPGNAI</sequence>
<organism evidence="2 3">
    <name type="scientific">Pinctada imbricata</name>
    <name type="common">Atlantic pearl-oyster</name>
    <name type="synonym">Pinctada martensii</name>
    <dbReference type="NCBI Taxonomy" id="66713"/>
    <lineage>
        <taxon>Eukaryota</taxon>
        <taxon>Metazoa</taxon>
        <taxon>Spiralia</taxon>
        <taxon>Lophotrochozoa</taxon>
        <taxon>Mollusca</taxon>
        <taxon>Bivalvia</taxon>
        <taxon>Autobranchia</taxon>
        <taxon>Pteriomorphia</taxon>
        <taxon>Pterioida</taxon>
        <taxon>Pterioidea</taxon>
        <taxon>Pteriidae</taxon>
        <taxon>Pinctada</taxon>
    </lineage>
</organism>
<keyword evidence="3" id="KW-1185">Reference proteome</keyword>
<gene>
    <name evidence="2" type="ORF">FSP39_009240</name>
</gene>